<feature type="domain" description="DUF7770" evidence="1">
    <location>
        <begin position="28"/>
        <end position="180"/>
    </location>
</feature>
<evidence type="ECO:0000313" key="2">
    <source>
        <dbReference type="EMBL" id="ENI06356.1"/>
    </source>
</evidence>
<dbReference type="RefSeq" id="XP_014080265.1">
    <property type="nucleotide sequence ID" value="XM_014224790.1"/>
</dbReference>
<protein>
    <recommendedName>
        <fullName evidence="1">DUF7770 domain-containing protein</fullName>
    </recommendedName>
</protein>
<evidence type="ECO:0000259" key="1">
    <source>
        <dbReference type="Pfam" id="PF24968"/>
    </source>
</evidence>
<reference evidence="3" key="2">
    <citation type="journal article" date="2013" name="PLoS Genet.">
        <title>Comparative genome structure, secondary metabolite, and effector coding capacity across Cochliobolus pathogens.</title>
        <authorList>
            <person name="Condon B.J."/>
            <person name="Leng Y."/>
            <person name="Wu D."/>
            <person name="Bushley K.E."/>
            <person name="Ohm R.A."/>
            <person name="Otillar R."/>
            <person name="Martin J."/>
            <person name="Schackwitz W."/>
            <person name="Grimwood J."/>
            <person name="MohdZainudin N."/>
            <person name="Xue C."/>
            <person name="Wang R."/>
            <person name="Manning V.A."/>
            <person name="Dhillon B."/>
            <person name="Tu Z.J."/>
            <person name="Steffenson B.J."/>
            <person name="Salamov A."/>
            <person name="Sun H."/>
            <person name="Lowry S."/>
            <person name="LaButti K."/>
            <person name="Han J."/>
            <person name="Copeland A."/>
            <person name="Lindquist E."/>
            <person name="Barry K."/>
            <person name="Schmutz J."/>
            <person name="Baker S.E."/>
            <person name="Ciuffetti L.M."/>
            <person name="Grigoriev I.V."/>
            <person name="Zhong S."/>
            <person name="Turgeon B.G."/>
        </authorList>
    </citation>
    <scope>NUCLEOTIDE SEQUENCE [LARGE SCALE GENOMIC DNA]</scope>
    <source>
        <strain evidence="3">C4 / ATCC 48331 / race T</strain>
    </source>
</reference>
<dbReference type="EMBL" id="KB733452">
    <property type="protein sequence ID" value="ENI06356.1"/>
    <property type="molecule type" value="Genomic_DNA"/>
</dbReference>
<gene>
    <name evidence="2" type="ORF">COCC4DRAFT_135031</name>
</gene>
<accession>N4XIJ0</accession>
<dbReference type="AlphaFoldDB" id="N4XIJ0"/>
<dbReference type="GeneID" id="25837362"/>
<dbReference type="InterPro" id="IPR056672">
    <property type="entry name" value="DUF7770"/>
</dbReference>
<organism evidence="2 3">
    <name type="scientific">Cochliobolus heterostrophus (strain C4 / ATCC 48331 / race T)</name>
    <name type="common">Southern corn leaf blight fungus</name>
    <name type="synonym">Bipolaris maydis</name>
    <dbReference type="NCBI Taxonomy" id="665024"/>
    <lineage>
        <taxon>Eukaryota</taxon>
        <taxon>Fungi</taxon>
        <taxon>Dikarya</taxon>
        <taxon>Ascomycota</taxon>
        <taxon>Pezizomycotina</taxon>
        <taxon>Dothideomycetes</taxon>
        <taxon>Pleosporomycetidae</taxon>
        <taxon>Pleosporales</taxon>
        <taxon>Pleosporineae</taxon>
        <taxon>Pleosporaceae</taxon>
        <taxon>Bipolaris</taxon>
    </lineage>
</organism>
<reference evidence="2 3" key="1">
    <citation type="journal article" date="2012" name="PLoS Pathog.">
        <title>Diverse lifestyles and strategies of plant pathogenesis encoded in the genomes of eighteen Dothideomycetes fungi.</title>
        <authorList>
            <person name="Ohm R.A."/>
            <person name="Feau N."/>
            <person name="Henrissat B."/>
            <person name="Schoch C.L."/>
            <person name="Horwitz B.A."/>
            <person name="Barry K.W."/>
            <person name="Condon B.J."/>
            <person name="Copeland A.C."/>
            <person name="Dhillon B."/>
            <person name="Glaser F."/>
            <person name="Hesse C.N."/>
            <person name="Kosti I."/>
            <person name="LaButti K."/>
            <person name="Lindquist E.A."/>
            <person name="Lucas S."/>
            <person name="Salamov A.A."/>
            <person name="Bradshaw R.E."/>
            <person name="Ciuffetti L."/>
            <person name="Hamelin R.C."/>
            <person name="Kema G.H.J."/>
            <person name="Lawrence C."/>
            <person name="Scott J.A."/>
            <person name="Spatafora J.W."/>
            <person name="Turgeon B.G."/>
            <person name="de Wit P.J.G.M."/>
            <person name="Zhong S."/>
            <person name="Goodwin S.B."/>
            <person name="Grigoriev I.V."/>
        </authorList>
    </citation>
    <scope>NUCLEOTIDE SEQUENCE [LARGE SCALE GENOMIC DNA]</scope>
    <source>
        <strain evidence="3">C4 / ATCC 48331 / race T</strain>
    </source>
</reference>
<dbReference type="HOGENOM" id="CLU_081383_0_0_1"/>
<name>N4XIJ0_COCH4</name>
<sequence length="194" mass="22641">MPSISHIVALEEQNREYFDNNSSTFSKIRVTIHTTGAWPNSLHSNNHVTTLLLLDRGGAVQVNMRTDDGDRRGQLQWKLVNYHHSSSEVKCIDCDLYAPVKVKTLYRAIRHDWKPHQYLFSSGGTGCRYWTYVLLDMTANDTRRFSLRPGVPAHAWRVFGRCYSRTGAERPCNPIRQGQFQSYEDWWNDWFTLE</sequence>
<proteinExistence type="predicted"/>
<dbReference type="OrthoDB" id="3527137at2759"/>
<evidence type="ECO:0000313" key="3">
    <source>
        <dbReference type="Proteomes" id="UP000012338"/>
    </source>
</evidence>
<dbReference type="Pfam" id="PF24968">
    <property type="entry name" value="DUF7770"/>
    <property type="match status" value="1"/>
</dbReference>
<keyword evidence="3" id="KW-1185">Reference proteome</keyword>
<dbReference type="Proteomes" id="UP000012338">
    <property type="component" value="Unassembled WGS sequence"/>
</dbReference>